<reference evidence="1 2" key="1">
    <citation type="submission" date="2022-07" db="EMBL/GenBank/DDBJ databases">
        <title>Bombella genomes.</title>
        <authorList>
            <person name="Harer L."/>
            <person name="Styblova S."/>
            <person name="Ehrmann M."/>
        </authorList>
    </citation>
    <scope>NUCLEOTIDE SEQUENCE [LARGE SCALE GENOMIC DNA]</scope>
    <source>
        <strain evidence="1 2">TMW 2.2558</strain>
    </source>
</reference>
<accession>A0ABT3W4K4</accession>
<keyword evidence="2" id="KW-1185">Reference proteome</keyword>
<dbReference type="SUPFAM" id="SSF53167">
    <property type="entry name" value="Purine and uridine phosphorylases"/>
    <property type="match status" value="1"/>
</dbReference>
<dbReference type="InterPro" id="IPR035994">
    <property type="entry name" value="Nucleoside_phosphorylase_sf"/>
</dbReference>
<dbReference type="Gene3D" id="3.40.50.1580">
    <property type="entry name" value="Nucleoside phosphorylase domain"/>
    <property type="match status" value="1"/>
</dbReference>
<gene>
    <name evidence="1" type="ORF">NQF64_01875</name>
</gene>
<evidence type="ECO:0000313" key="2">
    <source>
        <dbReference type="Proteomes" id="UP001165648"/>
    </source>
</evidence>
<sequence length="209" mass="22086">MLGIIVGLAQEARLAERYFPHAKIALSHAHEAGAKRAVASLKEAGVTELLSFGCAGGLDRALKPGTIQLADYVFVEGKKYPTSPALNARFGAGQAVIGGGVYHSPIMLDRAAEKAACFTRSQCSTVDMESGLVAQAGLPFAVLRVVCDDAGRDLPPAARDGLREGRIDIAALMGSLIRHPLQIGALISLGRDAAHARRVMERFLQKITS</sequence>
<dbReference type="Proteomes" id="UP001165648">
    <property type="component" value="Unassembled WGS sequence"/>
</dbReference>
<organism evidence="1 2">
    <name type="scientific">Bombella saccharophila</name>
    <dbReference type="NCBI Taxonomy" id="2967338"/>
    <lineage>
        <taxon>Bacteria</taxon>
        <taxon>Pseudomonadati</taxon>
        <taxon>Pseudomonadota</taxon>
        <taxon>Alphaproteobacteria</taxon>
        <taxon>Acetobacterales</taxon>
        <taxon>Acetobacteraceae</taxon>
        <taxon>Bombella</taxon>
    </lineage>
</organism>
<name>A0ABT3W4K4_9PROT</name>
<dbReference type="EMBL" id="JANIDW010000001">
    <property type="protein sequence ID" value="MCX5614000.1"/>
    <property type="molecule type" value="Genomic_DNA"/>
</dbReference>
<dbReference type="RefSeq" id="WP_266106288.1">
    <property type="nucleotide sequence ID" value="NZ_JANIDW010000001.1"/>
</dbReference>
<comment type="caution">
    <text evidence="1">The sequence shown here is derived from an EMBL/GenBank/DDBJ whole genome shotgun (WGS) entry which is preliminary data.</text>
</comment>
<evidence type="ECO:0000313" key="1">
    <source>
        <dbReference type="EMBL" id="MCX5614000.1"/>
    </source>
</evidence>
<proteinExistence type="predicted"/>
<protein>
    <recommendedName>
        <fullName evidence="3">Nucleoside phosphorylase domain-containing protein</fullName>
    </recommendedName>
</protein>
<evidence type="ECO:0008006" key="3">
    <source>
        <dbReference type="Google" id="ProtNLM"/>
    </source>
</evidence>